<sequence>MSLSLKKIWIGIFTLATCTILYKQKRLSSIPYAIVTCTILIYLLIKILKSGKTDKITAKYTPLWVQSIHGWTINNKNFYGKIFYIILIILLLIFMLLVIFFKFPLRISG</sequence>
<evidence type="ECO:0000256" key="1">
    <source>
        <dbReference type="SAM" id="Phobius"/>
    </source>
</evidence>
<gene>
    <name evidence="2" type="ORF">DAT561_0199</name>
</gene>
<keyword evidence="1" id="KW-0812">Transmembrane</keyword>
<proteinExistence type="predicted"/>
<dbReference type="EMBL" id="AP018492">
    <property type="protein sequence ID" value="BBC60367.1"/>
    <property type="molecule type" value="Genomic_DNA"/>
</dbReference>
<dbReference type="AlphaFoldDB" id="A0A2Z5Y0J7"/>
<reference evidence="2 3" key="1">
    <citation type="submission" date="2018-01" db="EMBL/GenBank/DDBJ databases">
        <title>Whole genome sequence of Melissococcus plutonius DAT561.</title>
        <authorList>
            <person name="Okumura K."/>
            <person name="Takamatsu D."/>
            <person name="Okura M."/>
        </authorList>
    </citation>
    <scope>NUCLEOTIDE SEQUENCE [LARGE SCALE GENOMIC DNA]</scope>
    <source>
        <strain evidence="2 3">DAT561</strain>
    </source>
</reference>
<feature type="transmembrane region" description="Helical" evidence="1">
    <location>
        <begin position="82"/>
        <end position="103"/>
    </location>
</feature>
<organism evidence="2 3">
    <name type="scientific">Melissococcus plutonius</name>
    <dbReference type="NCBI Taxonomy" id="33970"/>
    <lineage>
        <taxon>Bacteria</taxon>
        <taxon>Bacillati</taxon>
        <taxon>Bacillota</taxon>
        <taxon>Bacilli</taxon>
        <taxon>Lactobacillales</taxon>
        <taxon>Enterococcaceae</taxon>
        <taxon>Melissococcus</taxon>
    </lineage>
</organism>
<evidence type="ECO:0000313" key="2">
    <source>
        <dbReference type="EMBL" id="BBC60367.1"/>
    </source>
</evidence>
<evidence type="ECO:0000313" key="3">
    <source>
        <dbReference type="Proteomes" id="UP000269226"/>
    </source>
</evidence>
<accession>A0A2Z5Y0J7</accession>
<dbReference type="Proteomes" id="UP000269226">
    <property type="component" value="Chromosome"/>
</dbReference>
<keyword evidence="1" id="KW-0472">Membrane</keyword>
<feature type="transmembrane region" description="Helical" evidence="1">
    <location>
        <begin position="30"/>
        <end position="48"/>
    </location>
</feature>
<protein>
    <submittedName>
        <fullName evidence="2">Uncharacterized protein</fullName>
    </submittedName>
</protein>
<name>A0A2Z5Y0J7_9ENTE</name>
<keyword evidence="1" id="KW-1133">Transmembrane helix</keyword>